<gene>
    <name evidence="2" type="ORF">COU32_01830</name>
</gene>
<dbReference type="Pfam" id="PF04977">
    <property type="entry name" value="DivIC"/>
    <property type="match status" value="1"/>
</dbReference>
<reference evidence="3" key="1">
    <citation type="submission" date="2017-09" db="EMBL/GenBank/DDBJ databases">
        <title>Depth-based differentiation of microbial function through sediment-hosted aquifers and enrichment of novel symbionts in the deep terrestrial subsurface.</title>
        <authorList>
            <person name="Probst A.J."/>
            <person name="Ladd B."/>
            <person name="Jarett J.K."/>
            <person name="Geller-Mcgrath D.E."/>
            <person name="Sieber C.M.K."/>
            <person name="Emerson J.B."/>
            <person name="Anantharaman K."/>
            <person name="Thomas B.C."/>
            <person name="Malmstrom R."/>
            <person name="Stieglmeier M."/>
            <person name="Klingl A."/>
            <person name="Woyke T."/>
            <person name="Ryan C.M."/>
            <person name="Banfield J.F."/>
        </authorList>
    </citation>
    <scope>NUCLEOTIDE SEQUENCE [LARGE SCALE GENOMIC DNA]</scope>
</reference>
<proteinExistence type="predicted"/>
<evidence type="ECO:0000256" key="1">
    <source>
        <dbReference type="SAM" id="Coils"/>
    </source>
</evidence>
<keyword evidence="1" id="KW-0175">Coiled coil</keyword>
<protein>
    <recommendedName>
        <fullName evidence="4">Septum formation initiator</fullName>
    </recommendedName>
</protein>
<evidence type="ECO:0000313" key="3">
    <source>
        <dbReference type="Proteomes" id="UP000231530"/>
    </source>
</evidence>
<sequence>MVYCHRDMAQKNIQKHSSMRRFFSSRLFLILLFLAAFLVALSYARAYYQDYAIRQEIKQLEQEVQQLQHKKLESFELLKYVTSNEYVEEQGRVEFNLKKPGEHVIALPNDGSPVQAQNTDIIDESSDPLNNPVKWWYYIMHISYSSSLSLRAEEYLILDTYLSIIY</sequence>
<dbReference type="EMBL" id="PFBY01000023">
    <property type="protein sequence ID" value="PIR76481.1"/>
    <property type="molecule type" value="Genomic_DNA"/>
</dbReference>
<dbReference type="AlphaFoldDB" id="A0A2H0TWF9"/>
<comment type="caution">
    <text evidence="2">The sequence shown here is derived from an EMBL/GenBank/DDBJ whole genome shotgun (WGS) entry which is preliminary data.</text>
</comment>
<dbReference type="Proteomes" id="UP000231530">
    <property type="component" value="Unassembled WGS sequence"/>
</dbReference>
<accession>A0A2H0TWF9</accession>
<evidence type="ECO:0008006" key="4">
    <source>
        <dbReference type="Google" id="ProtNLM"/>
    </source>
</evidence>
<feature type="coiled-coil region" evidence="1">
    <location>
        <begin position="50"/>
        <end position="77"/>
    </location>
</feature>
<dbReference type="InterPro" id="IPR007060">
    <property type="entry name" value="FtsL/DivIC"/>
</dbReference>
<name>A0A2H0TWF9_9BACT</name>
<evidence type="ECO:0000313" key="2">
    <source>
        <dbReference type="EMBL" id="PIR76481.1"/>
    </source>
</evidence>
<organism evidence="2 3">
    <name type="scientific">Candidatus Magasanikbacteria bacterium CG10_big_fil_rev_8_21_14_0_10_42_10</name>
    <dbReference type="NCBI Taxonomy" id="1974649"/>
    <lineage>
        <taxon>Bacteria</taxon>
        <taxon>Candidatus Magasanikiibacteriota</taxon>
    </lineage>
</organism>